<reference evidence="1 2" key="1">
    <citation type="submission" date="2017-03" db="EMBL/GenBank/DDBJ databases">
        <title>Genome of strain Rhizobium sp. CNPSo 668.</title>
        <authorList>
            <person name="Ribeiro R."/>
        </authorList>
    </citation>
    <scope>NUCLEOTIDE SEQUENCE [LARGE SCALE GENOMIC DNA]</scope>
    <source>
        <strain evidence="1 2">CNPSo 668</strain>
    </source>
</reference>
<dbReference type="AlphaFoldDB" id="A0A246DW40"/>
<gene>
    <name evidence="1" type="ORF">B5E41_12470</name>
</gene>
<dbReference type="Proteomes" id="UP000197269">
    <property type="component" value="Unassembled WGS sequence"/>
</dbReference>
<proteinExistence type="predicted"/>
<evidence type="ECO:0000313" key="1">
    <source>
        <dbReference type="EMBL" id="OWO94562.1"/>
    </source>
</evidence>
<evidence type="ECO:0000313" key="2">
    <source>
        <dbReference type="Proteomes" id="UP000197269"/>
    </source>
</evidence>
<protein>
    <submittedName>
        <fullName evidence="1">Uncharacterized protein</fullName>
    </submittedName>
</protein>
<name>A0A246DW40_9HYPH</name>
<organism evidence="1 2">
    <name type="scientific">Rhizobium esperanzae</name>
    <dbReference type="NCBI Taxonomy" id="1967781"/>
    <lineage>
        <taxon>Bacteria</taxon>
        <taxon>Pseudomonadati</taxon>
        <taxon>Pseudomonadota</taxon>
        <taxon>Alphaproteobacteria</taxon>
        <taxon>Hyphomicrobiales</taxon>
        <taxon>Rhizobiaceae</taxon>
        <taxon>Rhizobium/Agrobacterium group</taxon>
        <taxon>Rhizobium</taxon>
    </lineage>
</organism>
<dbReference type="EMBL" id="MXPU01000007">
    <property type="protein sequence ID" value="OWO94562.1"/>
    <property type="molecule type" value="Genomic_DNA"/>
</dbReference>
<comment type="caution">
    <text evidence="1">The sequence shown here is derived from an EMBL/GenBank/DDBJ whole genome shotgun (WGS) entry which is preliminary data.</text>
</comment>
<sequence length="62" mass="7169">MILKILAPKIEADCHDTGTYPDGIFAENRIDLSSRRDDRRRSPHERDYGADRKLEKLPLGFV</sequence>
<dbReference type="RefSeq" id="WP_088393994.1">
    <property type="nucleotide sequence ID" value="NZ_MXPU01000007.1"/>
</dbReference>
<accession>A0A246DW40</accession>